<dbReference type="Pfam" id="PF13489">
    <property type="entry name" value="Methyltransf_23"/>
    <property type="match status" value="1"/>
</dbReference>
<evidence type="ECO:0000256" key="4">
    <source>
        <dbReference type="ARBA" id="ARBA00023098"/>
    </source>
</evidence>
<accession>A0A6C0DCE6</accession>
<keyword evidence="4" id="KW-0443">Lipid metabolism</keyword>
<dbReference type="InterPro" id="IPR050723">
    <property type="entry name" value="CFA/CMAS"/>
</dbReference>
<feature type="transmembrane region" description="Helical" evidence="5">
    <location>
        <begin position="6"/>
        <end position="21"/>
    </location>
</feature>
<sequence>MLYINLLYFIGFLHIITCLILKSSCVLLNINTLITLFVWFGFIYLAYYFDKKIFLLGPILLLLLNEIFYVKLNIDAFDGESRTKLFYDITTTYFINNSQNNTNLTEGIYLKNLDDNTSLMNEIEAKELTPEKANQNKYDKFFMYLNIEPHEYKNIKILDMGCGNGDFIKYCNSLGIQTTAISISSEQADALKKQNLDVYLGSYRDFHPEFIGKYDIIAFWGSLEHVTQSYPCSKSGEKKAEEEIKKVMSHVKQYYKPDSKYKLLFNTTLHMNKKVCEETLNSYILERAYGGWYFYDEPGQTLSDKIESIGFDKIKQDDFTYHYYMASKIDPSHFGAPAKLSIYYILVLLFGIFVNPNLIAMAFYNLRGEWMWQFDNKIHCFDEKCETCSFIERSKRPTTLLWSVNKLNYVDQIA</sequence>
<keyword evidence="1" id="KW-0489">Methyltransferase</keyword>
<keyword evidence="5" id="KW-0812">Transmembrane</keyword>
<evidence type="ECO:0000256" key="1">
    <source>
        <dbReference type="ARBA" id="ARBA00022603"/>
    </source>
</evidence>
<dbReference type="InterPro" id="IPR029063">
    <property type="entry name" value="SAM-dependent_MTases_sf"/>
</dbReference>
<dbReference type="GO" id="GO:0032259">
    <property type="term" value="P:methylation"/>
    <property type="evidence" value="ECO:0007669"/>
    <property type="project" value="UniProtKB-KW"/>
</dbReference>
<dbReference type="Gene3D" id="3.40.50.150">
    <property type="entry name" value="Vaccinia Virus protein VP39"/>
    <property type="match status" value="1"/>
</dbReference>
<organism evidence="6">
    <name type="scientific">viral metagenome</name>
    <dbReference type="NCBI Taxonomy" id="1070528"/>
    <lineage>
        <taxon>unclassified sequences</taxon>
        <taxon>metagenomes</taxon>
        <taxon>organismal metagenomes</taxon>
    </lineage>
</organism>
<feature type="transmembrane region" description="Helical" evidence="5">
    <location>
        <begin position="53"/>
        <end position="72"/>
    </location>
</feature>
<dbReference type="GO" id="GO:0006629">
    <property type="term" value="P:lipid metabolic process"/>
    <property type="evidence" value="ECO:0007669"/>
    <property type="project" value="UniProtKB-KW"/>
</dbReference>
<evidence type="ECO:0000256" key="3">
    <source>
        <dbReference type="ARBA" id="ARBA00022691"/>
    </source>
</evidence>
<dbReference type="SUPFAM" id="SSF53335">
    <property type="entry name" value="S-adenosyl-L-methionine-dependent methyltransferases"/>
    <property type="match status" value="1"/>
</dbReference>
<proteinExistence type="predicted"/>
<keyword evidence="2" id="KW-0808">Transferase</keyword>
<keyword evidence="5" id="KW-0472">Membrane</keyword>
<keyword evidence="3" id="KW-0949">S-adenosyl-L-methionine</keyword>
<evidence type="ECO:0000313" key="6">
    <source>
        <dbReference type="EMBL" id="QHT14082.1"/>
    </source>
</evidence>
<feature type="transmembrane region" description="Helical" evidence="5">
    <location>
        <begin position="28"/>
        <end position="47"/>
    </location>
</feature>
<keyword evidence="5" id="KW-1133">Transmembrane helix</keyword>
<dbReference type="CDD" id="cd02440">
    <property type="entry name" value="AdoMet_MTases"/>
    <property type="match status" value="1"/>
</dbReference>
<evidence type="ECO:0000256" key="2">
    <source>
        <dbReference type="ARBA" id="ARBA00022679"/>
    </source>
</evidence>
<dbReference type="AlphaFoldDB" id="A0A6C0DCE6"/>
<name>A0A6C0DCE6_9ZZZZ</name>
<dbReference type="GO" id="GO:0008168">
    <property type="term" value="F:methyltransferase activity"/>
    <property type="evidence" value="ECO:0007669"/>
    <property type="project" value="UniProtKB-KW"/>
</dbReference>
<dbReference type="PANTHER" id="PTHR43667:SF1">
    <property type="entry name" value="CYCLOPROPANE-FATTY-ACYL-PHOSPHOLIPID SYNTHASE"/>
    <property type="match status" value="1"/>
</dbReference>
<feature type="transmembrane region" description="Helical" evidence="5">
    <location>
        <begin position="342"/>
        <end position="364"/>
    </location>
</feature>
<protein>
    <recommendedName>
        <fullName evidence="7">Methyltransferase domain-containing protein</fullName>
    </recommendedName>
</protein>
<dbReference type="PANTHER" id="PTHR43667">
    <property type="entry name" value="CYCLOPROPANE-FATTY-ACYL-PHOSPHOLIPID SYNTHASE"/>
    <property type="match status" value="1"/>
</dbReference>
<dbReference type="EMBL" id="MN739578">
    <property type="protein sequence ID" value="QHT14082.1"/>
    <property type="molecule type" value="Genomic_DNA"/>
</dbReference>
<reference evidence="6" key="1">
    <citation type="journal article" date="2020" name="Nature">
        <title>Giant virus diversity and host interactions through global metagenomics.</title>
        <authorList>
            <person name="Schulz F."/>
            <person name="Roux S."/>
            <person name="Paez-Espino D."/>
            <person name="Jungbluth S."/>
            <person name="Walsh D.A."/>
            <person name="Denef V.J."/>
            <person name="McMahon K.D."/>
            <person name="Konstantinidis K.T."/>
            <person name="Eloe-Fadrosh E.A."/>
            <person name="Kyrpides N.C."/>
            <person name="Woyke T."/>
        </authorList>
    </citation>
    <scope>NUCLEOTIDE SEQUENCE</scope>
    <source>
        <strain evidence="6">GVMAG-M-3300023174-134</strain>
    </source>
</reference>
<evidence type="ECO:0000256" key="5">
    <source>
        <dbReference type="SAM" id="Phobius"/>
    </source>
</evidence>
<evidence type="ECO:0008006" key="7">
    <source>
        <dbReference type="Google" id="ProtNLM"/>
    </source>
</evidence>